<keyword evidence="2" id="KW-1185">Reference proteome</keyword>
<dbReference type="RefSeq" id="XP_021104557.1">
    <property type="nucleotide sequence ID" value="XM_021248898.1"/>
</dbReference>
<dbReference type="AlphaFoldDB" id="A0AAX6S982"/>
<feature type="region of interest" description="Disordered" evidence="1">
    <location>
        <begin position="1"/>
        <end position="107"/>
    </location>
</feature>
<proteinExistence type="predicted"/>
<accession>A0AAX6S982</accession>
<protein>
    <submittedName>
        <fullName evidence="3">Proline-rich protein HaeIII subfamily 1-like isoform X1</fullName>
    </submittedName>
</protein>
<feature type="compositionally biased region" description="Basic and acidic residues" evidence="1">
    <location>
        <begin position="16"/>
        <end position="33"/>
    </location>
</feature>
<gene>
    <name evidence="3" type="primary">LOC101722079</name>
</gene>
<dbReference type="Proteomes" id="UP000694906">
    <property type="component" value="Unplaced"/>
</dbReference>
<name>A0AAX6S982_HETGA</name>
<reference evidence="3" key="1">
    <citation type="submission" date="2025-08" db="UniProtKB">
        <authorList>
            <consortium name="RefSeq"/>
        </authorList>
    </citation>
    <scope>IDENTIFICATION</scope>
</reference>
<sequence>MALDWRRRLLAQQEQQELKKDRKEEEHRSEKKPQPQPEPEEPGPTRAQLQRLLLPPPPPGPGRQDARPQCSFLPNLQAGQPPCGGRRPQAWPPILPGPGLRNPCQPGPAKNTGYSRLTFFPIGGLVLTPPVTTVCLPALPGSLRPRCPAFAPPPRRL</sequence>
<organism evidence="2 3">
    <name type="scientific">Heterocephalus glaber</name>
    <name type="common">Naked mole rat</name>
    <dbReference type="NCBI Taxonomy" id="10181"/>
    <lineage>
        <taxon>Eukaryota</taxon>
        <taxon>Metazoa</taxon>
        <taxon>Chordata</taxon>
        <taxon>Craniata</taxon>
        <taxon>Vertebrata</taxon>
        <taxon>Euteleostomi</taxon>
        <taxon>Mammalia</taxon>
        <taxon>Eutheria</taxon>
        <taxon>Euarchontoglires</taxon>
        <taxon>Glires</taxon>
        <taxon>Rodentia</taxon>
        <taxon>Hystricomorpha</taxon>
        <taxon>Bathyergidae</taxon>
        <taxon>Heterocephalus</taxon>
    </lineage>
</organism>
<evidence type="ECO:0000256" key="1">
    <source>
        <dbReference type="SAM" id="MobiDB-lite"/>
    </source>
</evidence>
<evidence type="ECO:0000313" key="2">
    <source>
        <dbReference type="Proteomes" id="UP000694906"/>
    </source>
</evidence>
<dbReference type="GeneID" id="101722079"/>
<evidence type="ECO:0000313" key="3">
    <source>
        <dbReference type="RefSeq" id="XP_021104557.1"/>
    </source>
</evidence>